<protein>
    <submittedName>
        <fullName evidence="1">Uncharacterized protein</fullName>
    </submittedName>
</protein>
<keyword evidence="2" id="KW-1185">Reference proteome</keyword>
<proteinExistence type="predicted"/>
<accession>A0ABN6CRQ2</accession>
<reference evidence="1 2" key="1">
    <citation type="submission" date="2020-08" db="EMBL/GenBank/DDBJ databases">
        <title>Whole genome shotgun sequence of Actinoplanes ianthinogenes NBRC 13996.</title>
        <authorList>
            <person name="Komaki H."/>
            <person name="Tamura T."/>
        </authorList>
    </citation>
    <scope>NUCLEOTIDE SEQUENCE [LARGE SCALE GENOMIC DNA]</scope>
    <source>
        <strain evidence="1 2">NBRC 13996</strain>
    </source>
</reference>
<organism evidence="1 2">
    <name type="scientific">Actinoplanes ianthinogenes</name>
    <dbReference type="NCBI Taxonomy" id="122358"/>
    <lineage>
        <taxon>Bacteria</taxon>
        <taxon>Bacillati</taxon>
        <taxon>Actinomycetota</taxon>
        <taxon>Actinomycetes</taxon>
        <taxon>Micromonosporales</taxon>
        <taxon>Micromonosporaceae</taxon>
        <taxon>Actinoplanes</taxon>
    </lineage>
</organism>
<dbReference type="EMBL" id="AP023356">
    <property type="protein sequence ID" value="BCJ47891.1"/>
    <property type="molecule type" value="Genomic_DNA"/>
</dbReference>
<dbReference type="Proteomes" id="UP000676967">
    <property type="component" value="Chromosome"/>
</dbReference>
<name>A0ABN6CRQ2_9ACTN</name>
<dbReference type="RefSeq" id="WP_189330241.1">
    <property type="nucleotide sequence ID" value="NZ_AP023356.1"/>
</dbReference>
<sequence length="80" mass="9015">MSRDPENEDVEIVVWRDGNGVWRCNVNIDHGHRQQLLETGALELASSDDVTLQVVALNPLPRDTIHIGHLRVSLPVERVI</sequence>
<gene>
    <name evidence="1" type="ORF">Aiant_85480</name>
</gene>
<evidence type="ECO:0000313" key="2">
    <source>
        <dbReference type="Proteomes" id="UP000676967"/>
    </source>
</evidence>
<evidence type="ECO:0000313" key="1">
    <source>
        <dbReference type="EMBL" id="BCJ47891.1"/>
    </source>
</evidence>